<sequence>MWVHSELWRPKAADFAMDAAPAPRSLRTAQRLGILIGCALAGVLALSAAFLWSERSLIMEERQASVRQNVESAHSVLVHYQREAAAGRLTEAEAKRRAMDTVKAMRYSGAEYFWINDFTPTMVMHPIRPELDGKNLSENKDPTGKRLFVEFVNVARASGAGHVPYLWPKPGSDKPVPKTSYVQAFQPWGWIIGSGVYVDTVDAAFHQRLLRFGLAALLLGAVLVGIGLLVARGLLRQLGGEPAYAAQVAQRIAQGELDMAIAVPARAEGSLLHAMRAMRDSIAGIVGGVRQGADAIAAASSEIAAGNHDLSSRTERQASALQQTAASMEQLTGTVKQNADNARQASQLSATASQVAGKGGAVVSEVVATMETLTASSRKIVDIIGVIDGIAFQTNILALNAAVEAARAGEQGRGFAVVAGEVRHLAQRSAEAAKEVRTLIQASVQNAEHSSSLVHQAGATMQDIVESVQRVSAIVAEIAAASQEQSQGIDQINQAIADMDAVTQQNAALVEQSAASAAAMRSQADQLAQQVGIFRIGMA</sequence>
<evidence type="ECO:0000256" key="2">
    <source>
        <dbReference type="ARBA" id="ARBA00022475"/>
    </source>
</evidence>
<name>A0ABQ3G402_9BURK</name>
<protein>
    <submittedName>
        <fullName evidence="12">Methyl-accepting chemotaxis protein</fullName>
    </submittedName>
</protein>
<dbReference type="EMBL" id="BMYK01000009">
    <property type="protein sequence ID" value="GHC86344.1"/>
    <property type="molecule type" value="Genomic_DNA"/>
</dbReference>
<comment type="caution">
    <text evidence="12">The sequence shown here is derived from an EMBL/GenBank/DDBJ whole genome shotgun (WGS) entry which is preliminary data.</text>
</comment>
<dbReference type="PANTHER" id="PTHR43531:SF14">
    <property type="entry name" value="METHYL-ACCEPTING CHEMOTAXIS PROTEIN I-RELATED"/>
    <property type="match status" value="1"/>
</dbReference>
<dbReference type="Gene3D" id="1.10.287.950">
    <property type="entry name" value="Methyl-accepting chemotaxis protein"/>
    <property type="match status" value="1"/>
</dbReference>
<evidence type="ECO:0000256" key="8">
    <source>
        <dbReference type="PROSITE-ProRule" id="PRU00284"/>
    </source>
</evidence>
<dbReference type="Proteomes" id="UP000626210">
    <property type="component" value="Unassembled WGS sequence"/>
</dbReference>
<evidence type="ECO:0000259" key="11">
    <source>
        <dbReference type="PROSITE" id="PS50885"/>
    </source>
</evidence>
<dbReference type="PANTHER" id="PTHR43531">
    <property type="entry name" value="PROTEIN ICFG"/>
    <property type="match status" value="1"/>
</dbReference>
<dbReference type="InterPro" id="IPR004090">
    <property type="entry name" value="Chemotax_Me-accpt_rcpt"/>
</dbReference>
<evidence type="ECO:0000256" key="9">
    <source>
        <dbReference type="SAM" id="Phobius"/>
    </source>
</evidence>
<evidence type="ECO:0000256" key="3">
    <source>
        <dbReference type="ARBA" id="ARBA00022481"/>
    </source>
</evidence>
<feature type="transmembrane region" description="Helical" evidence="9">
    <location>
        <begin position="214"/>
        <end position="235"/>
    </location>
</feature>
<evidence type="ECO:0000256" key="4">
    <source>
        <dbReference type="ARBA" id="ARBA00022692"/>
    </source>
</evidence>
<feature type="domain" description="HAMP" evidence="11">
    <location>
        <begin position="246"/>
        <end position="287"/>
    </location>
</feature>
<feature type="domain" description="Methyl-accepting transducer" evidence="10">
    <location>
        <begin position="292"/>
        <end position="521"/>
    </location>
</feature>
<dbReference type="InterPro" id="IPR004010">
    <property type="entry name" value="Double_Cache_2"/>
</dbReference>
<dbReference type="InterPro" id="IPR003660">
    <property type="entry name" value="HAMP_dom"/>
</dbReference>
<evidence type="ECO:0000256" key="6">
    <source>
        <dbReference type="ARBA" id="ARBA00023136"/>
    </source>
</evidence>
<dbReference type="InterPro" id="IPR004089">
    <property type="entry name" value="MCPsignal_dom"/>
</dbReference>
<keyword evidence="4 9" id="KW-0812">Transmembrane</keyword>
<evidence type="ECO:0000313" key="13">
    <source>
        <dbReference type="Proteomes" id="UP000626210"/>
    </source>
</evidence>
<keyword evidence="5 9" id="KW-1133">Transmembrane helix</keyword>
<dbReference type="SUPFAM" id="SSF58104">
    <property type="entry name" value="Methyl-accepting chemotaxis protein (MCP) signaling domain"/>
    <property type="match status" value="1"/>
</dbReference>
<organism evidence="12 13">
    <name type="scientific">Pseudorhodoferax aquiterrae</name>
    <dbReference type="NCBI Taxonomy" id="747304"/>
    <lineage>
        <taxon>Bacteria</taxon>
        <taxon>Pseudomonadati</taxon>
        <taxon>Pseudomonadota</taxon>
        <taxon>Betaproteobacteria</taxon>
        <taxon>Burkholderiales</taxon>
        <taxon>Comamonadaceae</taxon>
    </lineage>
</organism>
<dbReference type="Pfam" id="PF08269">
    <property type="entry name" value="dCache_2"/>
    <property type="match status" value="1"/>
</dbReference>
<evidence type="ECO:0000256" key="1">
    <source>
        <dbReference type="ARBA" id="ARBA00004651"/>
    </source>
</evidence>
<accession>A0ABQ3G402</accession>
<evidence type="ECO:0000256" key="7">
    <source>
        <dbReference type="ARBA" id="ARBA00029447"/>
    </source>
</evidence>
<dbReference type="PRINTS" id="PR00260">
    <property type="entry name" value="CHEMTRNSDUCR"/>
</dbReference>
<feature type="transmembrane region" description="Helical" evidence="9">
    <location>
        <begin position="32"/>
        <end position="52"/>
    </location>
</feature>
<dbReference type="PROSITE" id="PS50885">
    <property type="entry name" value="HAMP"/>
    <property type="match status" value="1"/>
</dbReference>
<keyword evidence="6 9" id="KW-0472">Membrane</keyword>
<proteinExistence type="inferred from homology"/>
<dbReference type="SMART" id="SM01049">
    <property type="entry name" value="Cache_2"/>
    <property type="match status" value="1"/>
</dbReference>
<dbReference type="InterPro" id="IPR051310">
    <property type="entry name" value="MCP_chemotaxis"/>
</dbReference>
<reference evidence="13" key="1">
    <citation type="journal article" date="2019" name="Int. J. Syst. Evol. Microbiol.">
        <title>The Global Catalogue of Microorganisms (GCM) 10K type strain sequencing project: providing services to taxonomists for standard genome sequencing and annotation.</title>
        <authorList>
            <consortium name="The Broad Institute Genomics Platform"/>
            <consortium name="The Broad Institute Genome Sequencing Center for Infectious Disease"/>
            <person name="Wu L."/>
            <person name="Ma J."/>
        </authorList>
    </citation>
    <scope>NUCLEOTIDE SEQUENCE [LARGE SCALE GENOMIC DNA]</scope>
    <source>
        <strain evidence="13">KCTC 23314</strain>
    </source>
</reference>
<comment type="similarity">
    <text evidence="7">Belongs to the methyl-accepting chemotaxis (MCP) protein family.</text>
</comment>
<keyword evidence="3" id="KW-0488">Methylation</keyword>
<evidence type="ECO:0000259" key="10">
    <source>
        <dbReference type="PROSITE" id="PS50111"/>
    </source>
</evidence>
<keyword evidence="2" id="KW-1003">Cell membrane</keyword>
<dbReference type="Pfam" id="PF00015">
    <property type="entry name" value="MCPsignal"/>
    <property type="match status" value="1"/>
</dbReference>
<comment type="subcellular location">
    <subcellularLocation>
        <location evidence="1">Cell membrane</location>
        <topology evidence="1">Multi-pass membrane protein</topology>
    </subcellularLocation>
</comment>
<dbReference type="PROSITE" id="PS50111">
    <property type="entry name" value="CHEMOTAXIS_TRANSDUC_2"/>
    <property type="match status" value="1"/>
</dbReference>
<dbReference type="Gene3D" id="3.30.450.20">
    <property type="entry name" value="PAS domain"/>
    <property type="match status" value="1"/>
</dbReference>
<keyword evidence="13" id="KW-1185">Reference proteome</keyword>
<evidence type="ECO:0000256" key="5">
    <source>
        <dbReference type="ARBA" id="ARBA00022989"/>
    </source>
</evidence>
<dbReference type="InterPro" id="IPR033480">
    <property type="entry name" value="sCache_2"/>
</dbReference>
<dbReference type="CDD" id="cd11386">
    <property type="entry name" value="MCP_signal"/>
    <property type="match status" value="1"/>
</dbReference>
<evidence type="ECO:0000313" key="12">
    <source>
        <dbReference type="EMBL" id="GHC86344.1"/>
    </source>
</evidence>
<keyword evidence="8" id="KW-0807">Transducer</keyword>
<gene>
    <name evidence="12" type="ORF">GCM10007320_32040</name>
</gene>
<dbReference type="SMART" id="SM00283">
    <property type="entry name" value="MA"/>
    <property type="match status" value="1"/>
</dbReference>